<dbReference type="EMBL" id="FTOM01000005">
    <property type="protein sequence ID" value="SIS79920.1"/>
    <property type="molecule type" value="Genomic_DNA"/>
</dbReference>
<evidence type="ECO:0000256" key="4">
    <source>
        <dbReference type="ARBA" id="ARBA00023133"/>
    </source>
</evidence>
<feature type="transmembrane region" description="Helical" evidence="7">
    <location>
        <begin position="239"/>
        <end position="261"/>
    </location>
</feature>
<proteinExistence type="predicted"/>
<keyword evidence="4" id="KW-0350">Heme biosynthesis</keyword>
<organism evidence="8 9">
    <name type="scientific">Phaeovulum vinaykumarii</name>
    <dbReference type="NCBI Taxonomy" id="407234"/>
    <lineage>
        <taxon>Bacteria</taxon>
        <taxon>Pseudomonadati</taxon>
        <taxon>Pseudomonadota</taxon>
        <taxon>Alphaproteobacteria</taxon>
        <taxon>Rhodobacterales</taxon>
        <taxon>Paracoccaceae</taxon>
        <taxon>Phaeovulum</taxon>
    </lineage>
</organism>
<dbReference type="STRING" id="407234.SAMN05421795_10557"/>
<dbReference type="Proteomes" id="UP000186098">
    <property type="component" value="Unassembled WGS sequence"/>
</dbReference>
<comment type="pathway">
    <text evidence="6">Porphyrin-containing compound metabolism.</text>
</comment>
<evidence type="ECO:0000256" key="5">
    <source>
        <dbReference type="ARBA" id="ARBA00023136"/>
    </source>
</evidence>
<dbReference type="AlphaFoldDB" id="A0A1N7M1D9"/>
<evidence type="ECO:0000256" key="3">
    <source>
        <dbReference type="ARBA" id="ARBA00022989"/>
    </source>
</evidence>
<evidence type="ECO:0000256" key="1">
    <source>
        <dbReference type="ARBA" id="ARBA00004141"/>
    </source>
</evidence>
<feature type="transmembrane region" description="Helical" evidence="7">
    <location>
        <begin position="282"/>
        <end position="307"/>
    </location>
</feature>
<feature type="transmembrane region" description="Helical" evidence="7">
    <location>
        <begin position="348"/>
        <end position="364"/>
    </location>
</feature>
<dbReference type="RefSeq" id="WP_076366047.1">
    <property type="nucleotide sequence ID" value="NZ_FTOM01000005.1"/>
</dbReference>
<dbReference type="Pfam" id="PF02628">
    <property type="entry name" value="COX15-CtaA"/>
    <property type="match status" value="1"/>
</dbReference>
<gene>
    <name evidence="8" type="ORF">SAMN05421795_10557</name>
</gene>
<evidence type="ECO:0000256" key="6">
    <source>
        <dbReference type="ARBA" id="ARBA00023444"/>
    </source>
</evidence>
<feature type="transmembrane region" description="Helical" evidence="7">
    <location>
        <begin position="376"/>
        <end position="395"/>
    </location>
</feature>
<dbReference type="OrthoDB" id="9793156at2"/>
<keyword evidence="2 7" id="KW-0812">Transmembrane</keyword>
<feature type="transmembrane region" description="Helical" evidence="7">
    <location>
        <begin position="407"/>
        <end position="429"/>
    </location>
</feature>
<evidence type="ECO:0000313" key="9">
    <source>
        <dbReference type="Proteomes" id="UP000186098"/>
    </source>
</evidence>
<dbReference type="InterPro" id="IPR003780">
    <property type="entry name" value="COX15/CtaA_fam"/>
</dbReference>
<keyword evidence="3 7" id="KW-1133">Transmembrane helix</keyword>
<feature type="transmembrane region" description="Helical" evidence="7">
    <location>
        <begin position="142"/>
        <end position="167"/>
    </location>
</feature>
<keyword evidence="9" id="KW-1185">Reference proteome</keyword>
<keyword evidence="5 7" id="KW-0472">Membrane</keyword>
<evidence type="ECO:0000313" key="8">
    <source>
        <dbReference type="EMBL" id="SIS79920.1"/>
    </source>
</evidence>
<sequence>MARKPASKRKRAIFEDVGAAAPPPAARVAPTGVIDARPGATRAGQGLLRLWFVVVSVLVLAVLLAQSFLRLSAPDLAAALWSAPLSLMPPADAAAWAAEMARHVPRPVLPPLPSLPALGGPGTLVVPAEPAMTLDTFRPLWWAGWGQALGAVSALGLMVLGWPILALAGKLPKGLGGRLSLVLALLLGLALLALGGTLGLLEAPVARLAAQAGLPADLGLSQWPLWPGFDAIISAVQPWLATASAAGTAAVFTLLVGPALLRGRADVALLQARRMGERGLARWAGAAGWLLAATLVLGVHLTGLAGLPASADWPRMNGAFVPPEVLALPQAGLAGLADPVVLAFGHRALGYLVVLVALAGWLVARRSVHPVTRGAFLVMALGALLQASLGVLGALRPDLAPLPLVHLAAGFALLALVLRARIFALYPAVQSIRGRRR</sequence>
<dbReference type="GO" id="GO:0006784">
    <property type="term" value="P:heme A biosynthetic process"/>
    <property type="evidence" value="ECO:0007669"/>
    <property type="project" value="InterPro"/>
</dbReference>
<evidence type="ECO:0000256" key="2">
    <source>
        <dbReference type="ARBA" id="ARBA00022692"/>
    </source>
</evidence>
<evidence type="ECO:0000256" key="7">
    <source>
        <dbReference type="SAM" id="Phobius"/>
    </source>
</evidence>
<reference evidence="9" key="1">
    <citation type="submission" date="2017-01" db="EMBL/GenBank/DDBJ databases">
        <authorList>
            <person name="Varghese N."/>
            <person name="Submissions S."/>
        </authorList>
    </citation>
    <scope>NUCLEOTIDE SEQUENCE [LARGE SCALE GENOMIC DNA]</scope>
    <source>
        <strain evidence="9">DSM 18714</strain>
    </source>
</reference>
<dbReference type="GO" id="GO:0016020">
    <property type="term" value="C:membrane"/>
    <property type="evidence" value="ECO:0007669"/>
    <property type="project" value="UniProtKB-SubCell"/>
</dbReference>
<comment type="subcellular location">
    <subcellularLocation>
        <location evidence="1">Membrane</location>
        <topology evidence="1">Multi-pass membrane protein</topology>
    </subcellularLocation>
</comment>
<feature type="transmembrane region" description="Helical" evidence="7">
    <location>
        <begin position="47"/>
        <end position="69"/>
    </location>
</feature>
<accession>A0A1N7M1D9</accession>
<feature type="transmembrane region" description="Helical" evidence="7">
    <location>
        <begin position="179"/>
        <end position="201"/>
    </location>
</feature>
<name>A0A1N7M1D9_9RHOB</name>
<protein>
    <submittedName>
        <fullName evidence="8">Cytochrome c oxidase assembly protein subunit 15</fullName>
    </submittedName>
</protein>